<dbReference type="AlphaFoldDB" id="A0A382SAM5"/>
<gene>
    <name evidence="1" type="ORF">METZ01_LOCUS359131</name>
</gene>
<organism evidence="1">
    <name type="scientific">marine metagenome</name>
    <dbReference type="NCBI Taxonomy" id="408172"/>
    <lineage>
        <taxon>unclassified sequences</taxon>
        <taxon>metagenomes</taxon>
        <taxon>ecological metagenomes</taxon>
    </lineage>
</organism>
<accession>A0A382SAM5</accession>
<reference evidence="1" key="1">
    <citation type="submission" date="2018-05" db="EMBL/GenBank/DDBJ databases">
        <authorList>
            <person name="Lanie J.A."/>
            <person name="Ng W.-L."/>
            <person name="Kazmierczak K.M."/>
            <person name="Andrzejewski T.M."/>
            <person name="Davidsen T.M."/>
            <person name="Wayne K.J."/>
            <person name="Tettelin H."/>
            <person name="Glass J.I."/>
            <person name="Rusch D."/>
            <person name="Podicherti R."/>
            <person name="Tsui H.-C.T."/>
            <person name="Winkler M.E."/>
        </authorList>
    </citation>
    <scope>NUCLEOTIDE SEQUENCE</scope>
</reference>
<name>A0A382SAM5_9ZZZZ</name>
<protein>
    <submittedName>
        <fullName evidence="1">Uncharacterized protein</fullName>
    </submittedName>
</protein>
<evidence type="ECO:0000313" key="1">
    <source>
        <dbReference type="EMBL" id="SVD06277.1"/>
    </source>
</evidence>
<dbReference type="EMBL" id="UINC01127266">
    <property type="protein sequence ID" value="SVD06277.1"/>
    <property type="molecule type" value="Genomic_DNA"/>
</dbReference>
<proteinExistence type="predicted"/>
<sequence>MKEVLKAGQDDFFMAGFFDYEI</sequence>